<proteinExistence type="predicted"/>
<dbReference type="PANTHER" id="PTHR45036">
    <property type="entry name" value="METHYLTRANSFERASE LIKE 7B"/>
    <property type="match status" value="1"/>
</dbReference>
<dbReference type="SUPFAM" id="SSF53335">
    <property type="entry name" value="S-adenosyl-L-methionine-dependent methyltransferases"/>
    <property type="match status" value="1"/>
</dbReference>
<evidence type="ECO:0000313" key="3">
    <source>
        <dbReference type="Proteomes" id="UP001321498"/>
    </source>
</evidence>
<dbReference type="InterPro" id="IPR029063">
    <property type="entry name" value="SAM-dependent_MTases_sf"/>
</dbReference>
<dbReference type="CDD" id="cd02440">
    <property type="entry name" value="AdoMet_MTases"/>
    <property type="match status" value="1"/>
</dbReference>
<protein>
    <recommendedName>
        <fullName evidence="1">Methyltransferase type 11 domain-containing protein</fullName>
    </recommendedName>
</protein>
<name>A0ABM8G8M4_9MICO</name>
<dbReference type="InterPro" id="IPR052356">
    <property type="entry name" value="Thiol_S-MT"/>
</dbReference>
<reference evidence="3" key="1">
    <citation type="journal article" date="2019" name="Int. J. Syst. Evol. Microbiol.">
        <title>The Global Catalogue of Microorganisms (GCM) 10K type strain sequencing project: providing services to taxonomists for standard genome sequencing and annotation.</title>
        <authorList>
            <consortium name="The Broad Institute Genomics Platform"/>
            <consortium name="The Broad Institute Genome Sequencing Center for Infectious Disease"/>
            <person name="Wu L."/>
            <person name="Ma J."/>
        </authorList>
    </citation>
    <scope>NUCLEOTIDE SEQUENCE [LARGE SCALE GENOMIC DNA]</scope>
    <source>
        <strain evidence="3">NBRC 108725</strain>
    </source>
</reference>
<dbReference type="Pfam" id="PF08241">
    <property type="entry name" value="Methyltransf_11"/>
    <property type="match status" value="1"/>
</dbReference>
<organism evidence="2 3">
    <name type="scientific">Naasia aerilata</name>
    <dbReference type="NCBI Taxonomy" id="1162966"/>
    <lineage>
        <taxon>Bacteria</taxon>
        <taxon>Bacillati</taxon>
        <taxon>Actinomycetota</taxon>
        <taxon>Actinomycetes</taxon>
        <taxon>Micrococcales</taxon>
        <taxon>Microbacteriaceae</taxon>
        <taxon>Naasia</taxon>
    </lineage>
</organism>
<sequence>MPSAPPPAGHPRFARAYARAVGDMDARGGAEHRRELLAPARGVVVEVGSGTGSNFAHYPDAVERVIAIEPDPYLRGLSQEAAARARVPVEVRDGIAEALPAADASADAVVASLVLCSVTDQQAALAEFRRVLRPGVRSSSTSTCAPPRRFSLWWRTR</sequence>
<dbReference type="InterPro" id="IPR013216">
    <property type="entry name" value="Methyltransf_11"/>
</dbReference>
<dbReference type="EMBL" id="AP027731">
    <property type="protein sequence ID" value="BDZ44516.1"/>
    <property type="molecule type" value="Genomic_DNA"/>
</dbReference>
<dbReference type="Gene3D" id="3.40.50.150">
    <property type="entry name" value="Vaccinia Virus protein VP39"/>
    <property type="match status" value="1"/>
</dbReference>
<accession>A0ABM8G8M4</accession>
<dbReference type="RefSeq" id="WP_286277975.1">
    <property type="nucleotide sequence ID" value="NZ_AP027731.1"/>
</dbReference>
<keyword evidence="3" id="KW-1185">Reference proteome</keyword>
<dbReference type="PANTHER" id="PTHR45036:SF1">
    <property type="entry name" value="METHYLTRANSFERASE LIKE 7A"/>
    <property type="match status" value="1"/>
</dbReference>
<dbReference type="Proteomes" id="UP001321498">
    <property type="component" value="Chromosome"/>
</dbReference>
<gene>
    <name evidence="2" type="ORF">GCM10025866_04250</name>
</gene>
<feature type="domain" description="Methyltransferase type 11" evidence="1">
    <location>
        <begin position="45"/>
        <end position="135"/>
    </location>
</feature>
<evidence type="ECO:0000259" key="1">
    <source>
        <dbReference type="Pfam" id="PF08241"/>
    </source>
</evidence>
<evidence type="ECO:0000313" key="2">
    <source>
        <dbReference type="EMBL" id="BDZ44516.1"/>
    </source>
</evidence>